<dbReference type="PROSITE" id="PS50850">
    <property type="entry name" value="MFS"/>
    <property type="match status" value="1"/>
</dbReference>
<keyword evidence="3 6" id="KW-0812">Transmembrane</keyword>
<dbReference type="EMBL" id="QYBC01000010">
    <property type="protein sequence ID" value="RYB04343.1"/>
    <property type="molecule type" value="Genomic_DNA"/>
</dbReference>
<feature type="transmembrane region" description="Helical" evidence="6">
    <location>
        <begin position="376"/>
        <end position="398"/>
    </location>
</feature>
<evidence type="ECO:0000256" key="5">
    <source>
        <dbReference type="ARBA" id="ARBA00023136"/>
    </source>
</evidence>
<keyword evidence="9" id="KW-1185">Reference proteome</keyword>
<evidence type="ECO:0000256" key="3">
    <source>
        <dbReference type="ARBA" id="ARBA00022692"/>
    </source>
</evidence>
<dbReference type="FunFam" id="1.20.1250.20:FF:000018">
    <property type="entry name" value="MFS transporter permease"/>
    <property type="match status" value="1"/>
</dbReference>
<feature type="transmembrane region" description="Helical" evidence="6">
    <location>
        <begin position="286"/>
        <end position="307"/>
    </location>
</feature>
<evidence type="ECO:0000313" key="9">
    <source>
        <dbReference type="Proteomes" id="UP000289411"/>
    </source>
</evidence>
<dbReference type="SUPFAM" id="SSF103473">
    <property type="entry name" value="MFS general substrate transporter"/>
    <property type="match status" value="1"/>
</dbReference>
<dbReference type="RefSeq" id="WP_129219611.1">
    <property type="nucleotide sequence ID" value="NZ_QYBC01000010.1"/>
</dbReference>
<organism evidence="8 9">
    <name type="scientific">Lichenibacterium ramalinae</name>
    <dbReference type="NCBI Taxonomy" id="2316527"/>
    <lineage>
        <taxon>Bacteria</taxon>
        <taxon>Pseudomonadati</taxon>
        <taxon>Pseudomonadota</taxon>
        <taxon>Alphaproteobacteria</taxon>
        <taxon>Hyphomicrobiales</taxon>
        <taxon>Lichenihabitantaceae</taxon>
        <taxon>Lichenibacterium</taxon>
    </lineage>
</organism>
<evidence type="ECO:0000256" key="4">
    <source>
        <dbReference type="ARBA" id="ARBA00022989"/>
    </source>
</evidence>
<evidence type="ECO:0000256" key="2">
    <source>
        <dbReference type="ARBA" id="ARBA00022448"/>
    </source>
</evidence>
<comment type="caution">
    <text evidence="8">The sequence shown here is derived from an EMBL/GenBank/DDBJ whole genome shotgun (WGS) entry which is preliminary data.</text>
</comment>
<protein>
    <submittedName>
        <fullName evidence="8">MFS transporter</fullName>
    </submittedName>
</protein>
<comment type="subcellular location">
    <subcellularLocation>
        <location evidence="1">Membrane</location>
        <topology evidence="1">Multi-pass membrane protein</topology>
    </subcellularLocation>
</comment>
<sequence length="436" mass="46272">MASNLTLTAPAIGDAALDDQAYSKVAWRIVPLIIAAFLAAYLDRVNVGFAKLQMAADLGLSDAVYGVGAGIFFFGYFIFEVPSNLMLHRVGARIWLARIMVTWGIISALTMLVQSPMQFYVARFALGLAEAGFMPGVIYYLSGWFPSHRRGRVVGLYFIGLGLAGFVGGPLSGLILHSMSGVAGLAGWKWLFLLEAVPSIAVGIALYLFLEDRVEDAAWLGSDEKAVIQGDLARDQARKPVVPLVRLLLDRNVLLMTGIFFIGNLCLYGLGFWLPTLIVHSGVKDPLMIGIMSSAPSICGIATMVLVSRSSDLRGERRWHLAALFLVGAVGLTLSVLWSSSPVLTLVALCLATMGLTSIPPLFWNLPTAILGGVSAAAGLAVINSFANLSGFFGPAIVGWVSTATGGTGAAILFLAGTMCVASGMIFLIPARLVNR</sequence>
<evidence type="ECO:0000259" key="7">
    <source>
        <dbReference type="PROSITE" id="PS50850"/>
    </source>
</evidence>
<feature type="transmembrane region" description="Helical" evidence="6">
    <location>
        <begin position="253"/>
        <end position="274"/>
    </location>
</feature>
<feature type="transmembrane region" description="Helical" evidence="6">
    <location>
        <begin position="25"/>
        <end position="43"/>
    </location>
</feature>
<feature type="transmembrane region" description="Helical" evidence="6">
    <location>
        <begin position="344"/>
        <end position="364"/>
    </location>
</feature>
<evidence type="ECO:0000256" key="6">
    <source>
        <dbReference type="SAM" id="Phobius"/>
    </source>
</evidence>
<gene>
    <name evidence="8" type="ORF">D3272_12880</name>
</gene>
<feature type="transmembrane region" description="Helical" evidence="6">
    <location>
        <begin position="120"/>
        <end position="141"/>
    </location>
</feature>
<dbReference type="CDD" id="cd17319">
    <property type="entry name" value="MFS_ExuT_GudP_like"/>
    <property type="match status" value="1"/>
</dbReference>
<dbReference type="Gene3D" id="1.20.1250.20">
    <property type="entry name" value="MFS general substrate transporter like domains"/>
    <property type="match status" value="2"/>
</dbReference>
<dbReference type="InterPro" id="IPR036259">
    <property type="entry name" value="MFS_trans_sf"/>
</dbReference>
<feature type="domain" description="Major facilitator superfamily (MFS) profile" evidence="7">
    <location>
        <begin position="29"/>
        <end position="434"/>
    </location>
</feature>
<keyword evidence="5 6" id="KW-0472">Membrane</keyword>
<keyword evidence="4 6" id="KW-1133">Transmembrane helix</keyword>
<reference evidence="8 9" key="2">
    <citation type="submission" date="2019-02" db="EMBL/GenBank/DDBJ databases">
        <title>'Lichenibacterium ramalinii' gen. nov. sp. nov., 'Lichenibacterium minor' gen. nov. sp. nov.</title>
        <authorList>
            <person name="Pankratov T."/>
        </authorList>
    </citation>
    <scope>NUCLEOTIDE SEQUENCE [LARGE SCALE GENOMIC DNA]</scope>
    <source>
        <strain evidence="8 9">RmlP001</strain>
    </source>
</reference>
<dbReference type="InterPro" id="IPR011701">
    <property type="entry name" value="MFS"/>
</dbReference>
<dbReference type="OrthoDB" id="9773957at2"/>
<dbReference type="PANTHER" id="PTHR43791">
    <property type="entry name" value="PERMEASE-RELATED"/>
    <property type="match status" value="1"/>
</dbReference>
<name>A0A4Q2RDE0_9HYPH</name>
<feature type="transmembrane region" description="Helical" evidence="6">
    <location>
        <begin position="188"/>
        <end position="210"/>
    </location>
</feature>
<dbReference type="GO" id="GO:0022857">
    <property type="term" value="F:transmembrane transporter activity"/>
    <property type="evidence" value="ECO:0007669"/>
    <property type="project" value="InterPro"/>
</dbReference>
<feature type="transmembrane region" description="Helical" evidence="6">
    <location>
        <begin position="410"/>
        <end position="431"/>
    </location>
</feature>
<dbReference type="Pfam" id="PF07690">
    <property type="entry name" value="MFS_1"/>
    <property type="match status" value="1"/>
</dbReference>
<dbReference type="GO" id="GO:0016020">
    <property type="term" value="C:membrane"/>
    <property type="evidence" value="ECO:0007669"/>
    <property type="project" value="UniProtKB-SubCell"/>
</dbReference>
<accession>A0A4Q2RDE0</accession>
<feature type="transmembrane region" description="Helical" evidence="6">
    <location>
        <begin position="63"/>
        <end position="83"/>
    </location>
</feature>
<dbReference type="PANTHER" id="PTHR43791:SF36">
    <property type="entry name" value="TRANSPORTER, PUTATIVE (AFU_ORTHOLOGUE AFUA_6G08340)-RELATED"/>
    <property type="match status" value="1"/>
</dbReference>
<feature type="transmembrane region" description="Helical" evidence="6">
    <location>
        <begin position="319"/>
        <end position="338"/>
    </location>
</feature>
<evidence type="ECO:0000313" key="8">
    <source>
        <dbReference type="EMBL" id="RYB04343.1"/>
    </source>
</evidence>
<proteinExistence type="predicted"/>
<feature type="transmembrane region" description="Helical" evidence="6">
    <location>
        <begin position="95"/>
        <end position="114"/>
    </location>
</feature>
<evidence type="ECO:0000256" key="1">
    <source>
        <dbReference type="ARBA" id="ARBA00004141"/>
    </source>
</evidence>
<dbReference type="InterPro" id="IPR020846">
    <property type="entry name" value="MFS_dom"/>
</dbReference>
<reference evidence="8 9" key="1">
    <citation type="submission" date="2018-09" db="EMBL/GenBank/DDBJ databases">
        <authorList>
            <person name="Grouzdev D.S."/>
            <person name="Krutkina M.S."/>
        </authorList>
    </citation>
    <scope>NUCLEOTIDE SEQUENCE [LARGE SCALE GENOMIC DNA]</scope>
    <source>
        <strain evidence="8 9">RmlP001</strain>
    </source>
</reference>
<keyword evidence="2" id="KW-0813">Transport</keyword>
<dbReference type="Proteomes" id="UP000289411">
    <property type="component" value="Unassembled WGS sequence"/>
</dbReference>
<feature type="transmembrane region" description="Helical" evidence="6">
    <location>
        <begin position="153"/>
        <end position="176"/>
    </location>
</feature>
<dbReference type="AlphaFoldDB" id="A0A4Q2RDE0"/>